<dbReference type="RefSeq" id="WP_248254698.1">
    <property type="nucleotide sequence ID" value="NZ_JAIWJX010000002.1"/>
</dbReference>
<name>A0A9X1XC07_9BACL</name>
<dbReference type="PANTHER" id="PTHR46112">
    <property type="entry name" value="AMINOPEPTIDASE"/>
    <property type="match status" value="1"/>
</dbReference>
<dbReference type="Pfam" id="PF01321">
    <property type="entry name" value="Creatinase_N"/>
    <property type="match status" value="1"/>
</dbReference>
<dbReference type="SUPFAM" id="SSF55920">
    <property type="entry name" value="Creatinase/aminopeptidase"/>
    <property type="match status" value="1"/>
</dbReference>
<keyword evidence="3" id="KW-0479">Metal-binding</keyword>
<dbReference type="GO" id="GO:0046872">
    <property type="term" value="F:metal ion binding"/>
    <property type="evidence" value="ECO:0007669"/>
    <property type="project" value="UniProtKB-KW"/>
</dbReference>
<keyword evidence="5" id="KW-0464">Manganese</keyword>
<organism evidence="8 9">
    <name type="scientific">Fictibacillus marinisediminis</name>
    <dbReference type="NCBI Taxonomy" id="2878389"/>
    <lineage>
        <taxon>Bacteria</taxon>
        <taxon>Bacillati</taxon>
        <taxon>Bacillota</taxon>
        <taxon>Bacilli</taxon>
        <taxon>Bacillales</taxon>
        <taxon>Fictibacillaceae</taxon>
        <taxon>Fictibacillus</taxon>
    </lineage>
</organism>
<dbReference type="Pfam" id="PF00557">
    <property type="entry name" value="Peptidase_M24"/>
    <property type="match status" value="1"/>
</dbReference>
<proteinExistence type="inferred from homology"/>
<feature type="domain" description="Peptidase M24" evidence="6">
    <location>
        <begin position="148"/>
        <end position="349"/>
    </location>
</feature>
<keyword evidence="4" id="KW-0378">Hydrolase</keyword>
<dbReference type="InterPro" id="IPR050659">
    <property type="entry name" value="Peptidase_M24B"/>
</dbReference>
<evidence type="ECO:0000256" key="4">
    <source>
        <dbReference type="ARBA" id="ARBA00022801"/>
    </source>
</evidence>
<evidence type="ECO:0000259" key="7">
    <source>
        <dbReference type="Pfam" id="PF01321"/>
    </source>
</evidence>
<dbReference type="InterPro" id="IPR001131">
    <property type="entry name" value="Peptidase_M24B_aminopep-P_CS"/>
</dbReference>
<sequence length="366" mass="40657">MMQKIEALSTWLKEQNIQGAFVTSTANVYYLSGFRCFPHERLLGVFVFQDKEPILVCPGMEELQARNAGWKHEIIGFSDTDNPWEMLSERITDRGITSVDSIAVEKEHLSYHRGMQLLNLFPNASLVSVEHELNAMRLIKSEDEISILREAARLADFGVETGIAAIGKGVTELELVATVEYALKKKGAAEMSFSTTILAGEKSAMPHGNPGMKEIQPGDFVLFDLGVVVDGYCSDITRTVAYQSVSEKQKEIYEIVKKAQQASLDLSKPGTRVGDLDLAARKVIEDAGYGQHFPHRIGHGLGLDVHEHPSMNEKNNDKLTKGMVYTIEPGIYLPEVGGVRIEDDVYITENGHECLTQFTKELVIVK</sequence>
<evidence type="ECO:0000256" key="3">
    <source>
        <dbReference type="ARBA" id="ARBA00022723"/>
    </source>
</evidence>
<dbReference type="PANTHER" id="PTHR46112:SF10">
    <property type="entry name" value="DIPEPTIDASE YKVY-RELATED"/>
    <property type="match status" value="1"/>
</dbReference>
<dbReference type="InterPro" id="IPR001714">
    <property type="entry name" value="Pept_M24_MAP"/>
</dbReference>
<evidence type="ECO:0000256" key="2">
    <source>
        <dbReference type="ARBA" id="ARBA00008766"/>
    </source>
</evidence>
<dbReference type="InterPro" id="IPR036005">
    <property type="entry name" value="Creatinase/aminopeptidase-like"/>
</dbReference>
<dbReference type="Gene3D" id="3.90.230.10">
    <property type="entry name" value="Creatinase/methionine aminopeptidase superfamily"/>
    <property type="match status" value="1"/>
</dbReference>
<dbReference type="GO" id="GO:0008235">
    <property type="term" value="F:metalloexopeptidase activity"/>
    <property type="evidence" value="ECO:0007669"/>
    <property type="project" value="UniProtKB-ARBA"/>
</dbReference>
<evidence type="ECO:0000256" key="1">
    <source>
        <dbReference type="ARBA" id="ARBA00001936"/>
    </source>
</evidence>
<keyword evidence="9" id="KW-1185">Reference proteome</keyword>
<evidence type="ECO:0000259" key="6">
    <source>
        <dbReference type="Pfam" id="PF00557"/>
    </source>
</evidence>
<evidence type="ECO:0000313" key="8">
    <source>
        <dbReference type="EMBL" id="MCK6258047.1"/>
    </source>
</evidence>
<protein>
    <submittedName>
        <fullName evidence="8">Xaa-Pro peptidase family protein</fullName>
    </submittedName>
</protein>
<dbReference type="Proteomes" id="UP001139011">
    <property type="component" value="Unassembled WGS sequence"/>
</dbReference>
<gene>
    <name evidence="8" type="ORF">LCY76_15825</name>
</gene>
<dbReference type="CDD" id="cd01092">
    <property type="entry name" value="APP-like"/>
    <property type="match status" value="1"/>
</dbReference>
<reference evidence="8" key="1">
    <citation type="submission" date="2021-09" db="EMBL/GenBank/DDBJ databases">
        <title>Genome analysis of Fictibacillus sp. KIGAM418 isolated from marine sediment.</title>
        <authorList>
            <person name="Seo M.-J."/>
            <person name="Cho E.-S."/>
            <person name="Hwang C.Y."/>
        </authorList>
    </citation>
    <scope>NUCLEOTIDE SEQUENCE</scope>
    <source>
        <strain evidence="8">KIGAM418</strain>
    </source>
</reference>
<dbReference type="FunFam" id="3.90.230.10:FF:000014">
    <property type="entry name" value="Aminopeptidase P family protein"/>
    <property type="match status" value="1"/>
</dbReference>
<dbReference type="EMBL" id="JAIWJX010000002">
    <property type="protein sequence ID" value="MCK6258047.1"/>
    <property type="molecule type" value="Genomic_DNA"/>
</dbReference>
<dbReference type="GO" id="GO:0004177">
    <property type="term" value="F:aminopeptidase activity"/>
    <property type="evidence" value="ECO:0007669"/>
    <property type="project" value="UniProtKB-ARBA"/>
</dbReference>
<comment type="similarity">
    <text evidence="2">Belongs to the peptidase M24B family.</text>
</comment>
<dbReference type="InterPro" id="IPR000587">
    <property type="entry name" value="Creatinase_N"/>
</dbReference>
<feature type="domain" description="Creatinase N-terminal" evidence="7">
    <location>
        <begin position="5"/>
        <end position="139"/>
    </location>
</feature>
<dbReference type="SUPFAM" id="SSF53092">
    <property type="entry name" value="Creatinase/prolidase N-terminal domain"/>
    <property type="match status" value="1"/>
</dbReference>
<evidence type="ECO:0000256" key="5">
    <source>
        <dbReference type="ARBA" id="ARBA00023211"/>
    </source>
</evidence>
<comment type="caution">
    <text evidence="8">The sequence shown here is derived from an EMBL/GenBank/DDBJ whole genome shotgun (WGS) entry which is preliminary data.</text>
</comment>
<comment type="cofactor">
    <cofactor evidence="1">
        <name>Mn(2+)</name>
        <dbReference type="ChEBI" id="CHEBI:29035"/>
    </cofactor>
</comment>
<accession>A0A9X1XC07</accession>
<dbReference type="InterPro" id="IPR000994">
    <property type="entry name" value="Pept_M24"/>
</dbReference>
<dbReference type="InterPro" id="IPR029149">
    <property type="entry name" value="Creatin/AminoP/Spt16_N"/>
</dbReference>
<dbReference type="PROSITE" id="PS00491">
    <property type="entry name" value="PROLINE_PEPTIDASE"/>
    <property type="match status" value="1"/>
</dbReference>
<dbReference type="Gene3D" id="3.40.350.10">
    <property type="entry name" value="Creatinase/prolidase N-terminal domain"/>
    <property type="match status" value="1"/>
</dbReference>
<evidence type="ECO:0000313" key="9">
    <source>
        <dbReference type="Proteomes" id="UP001139011"/>
    </source>
</evidence>
<dbReference type="PRINTS" id="PR00599">
    <property type="entry name" value="MAPEPTIDASE"/>
</dbReference>
<dbReference type="AlphaFoldDB" id="A0A9X1XC07"/>